<evidence type="ECO:0000313" key="5">
    <source>
        <dbReference type="EMBL" id="PBK03472.1"/>
    </source>
</evidence>
<dbReference type="EMBL" id="NTMR01000019">
    <property type="protein sequence ID" value="PBK03472.1"/>
    <property type="molecule type" value="Genomic_DNA"/>
</dbReference>
<evidence type="ECO:0000259" key="4">
    <source>
        <dbReference type="PROSITE" id="PS51371"/>
    </source>
</evidence>
<keyword evidence="3" id="KW-0812">Transmembrane</keyword>
<keyword evidence="6" id="KW-1185">Reference proteome</keyword>
<dbReference type="Pfam" id="PF04982">
    <property type="entry name" value="TM_HPP"/>
    <property type="match status" value="1"/>
</dbReference>
<protein>
    <recommendedName>
        <fullName evidence="4">CBS domain-containing protein</fullName>
    </recommendedName>
</protein>
<name>A0A2A3MFC4_9PSED</name>
<dbReference type="AlphaFoldDB" id="A0A2A3MFC4"/>
<proteinExistence type="predicted"/>
<feature type="transmembrane region" description="Helical" evidence="3">
    <location>
        <begin position="54"/>
        <end position="75"/>
    </location>
</feature>
<feature type="transmembrane region" description="Helical" evidence="3">
    <location>
        <begin position="31"/>
        <end position="48"/>
    </location>
</feature>
<dbReference type="InterPro" id="IPR046342">
    <property type="entry name" value="CBS_dom_sf"/>
</dbReference>
<dbReference type="InterPro" id="IPR051257">
    <property type="entry name" value="Diverse_CBS-Domain"/>
</dbReference>
<feature type="transmembrane region" description="Helical" evidence="3">
    <location>
        <begin position="107"/>
        <end position="125"/>
    </location>
</feature>
<accession>A0A2A3MFC4</accession>
<reference evidence="5 6" key="1">
    <citation type="submission" date="2017-09" db="EMBL/GenBank/DDBJ databases">
        <title>Pseudomonas abyssi sp. nov. isolated from Abyssopelagic Water.</title>
        <authorList>
            <person name="Wei Y."/>
        </authorList>
    </citation>
    <scope>NUCLEOTIDE SEQUENCE [LARGE SCALE GENOMIC DNA]</scope>
    <source>
        <strain evidence="5 6">MT5</strain>
    </source>
</reference>
<evidence type="ECO:0000256" key="2">
    <source>
        <dbReference type="PROSITE-ProRule" id="PRU00703"/>
    </source>
</evidence>
<dbReference type="SMART" id="SM00116">
    <property type="entry name" value="CBS"/>
    <property type="match status" value="2"/>
</dbReference>
<keyword evidence="3" id="KW-0472">Membrane</keyword>
<feature type="domain" description="CBS" evidence="4">
    <location>
        <begin position="251"/>
        <end position="307"/>
    </location>
</feature>
<evidence type="ECO:0000313" key="6">
    <source>
        <dbReference type="Proteomes" id="UP000242313"/>
    </source>
</evidence>
<keyword evidence="1 2" id="KW-0129">CBS domain</keyword>
<dbReference type="Pfam" id="PF00571">
    <property type="entry name" value="CBS"/>
    <property type="match status" value="2"/>
</dbReference>
<dbReference type="PROSITE" id="PS51371">
    <property type="entry name" value="CBS"/>
    <property type="match status" value="2"/>
</dbReference>
<dbReference type="RefSeq" id="WP_096005556.1">
    <property type="nucleotide sequence ID" value="NZ_NTMR01000019.1"/>
</dbReference>
<dbReference type="Proteomes" id="UP000242313">
    <property type="component" value="Unassembled WGS sequence"/>
</dbReference>
<dbReference type="CDD" id="cd04600">
    <property type="entry name" value="CBS_pair_HPP_assoc"/>
    <property type="match status" value="1"/>
</dbReference>
<dbReference type="InterPro" id="IPR000644">
    <property type="entry name" value="CBS_dom"/>
</dbReference>
<dbReference type="InterPro" id="IPR058581">
    <property type="entry name" value="TM_HPP"/>
</dbReference>
<feature type="transmembrane region" description="Helical" evidence="3">
    <location>
        <begin position="132"/>
        <end position="149"/>
    </location>
</feature>
<keyword evidence="3" id="KW-1133">Transmembrane helix</keyword>
<dbReference type="PANTHER" id="PTHR43080:SF29">
    <property type="entry name" value="OS02G0818000 PROTEIN"/>
    <property type="match status" value="1"/>
</dbReference>
<comment type="caution">
    <text evidence="5">The sequence shown here is derived from an EMBL/GenBank/DDBJ whole genome shotgun (WGS) entry which is preliminary data.</text>
</comment>
<sequence length="386" mass="41308">MTDTTDVTTHHAPRRLTVLPGRQLHTRPREWVRAACGAALGLFFSVWLCQLVFGPAVAVLLIGPLGASAILLFAVPSGALAQPWSIFGSYLISALVATLVAQLGGHSIEMAAVAVALSLLVMFALRCLHPPGGAVALCVVLAGPALQALGEKAVLPVMLNAVTLLATALLYNNLTGVRYPKRPQPQVDLHHTSDRTPEMRVGFTDADLDAALNDFGGFVDLTREDLTQLIDKVEASALRRSMGAIHVRDIMSRDLRCATPETRVREALDLLHTHRLRVLPVLDAEQALVGIVSLTDLANFVGRSGSFRLLRRGGGEKSPLSEVMTSPVIAVVPDLHITQLVPMLSSQGLHCLPVVEQGRLVGMVTQTDLIAALQRSMLMTIRAGAD</sequence>
<feature type="domain" description="CBS" evidence="4">
    <location>
        <begin position="324"/>
        <end position="379"/>
    </location>
</feature>
<gene>
    <name evidence="5" type="ORF">CNQ84_14495</name>
</gene>
<feature type="transmembrane region" description="Helical" evidence="3">
    <location>
        <begin position="155"/>
        <end position="174"/>
    </location>
</feature>
<dbReference type="SUPFAM" id="SSF54631">
    <property type="entry name" value="CBS-domain pair"/>
    <property type="match status" value="1"/>
</dbReference>
<dbReference type="Gene3D" id="3.10.580.10">
    <property type="entry name" value="CBS-domain"/>
    <property type="match status" value="1"/>
</dbReference>
<evidence type="ECO:0000256" key="3">
    <source>
        <dbReference type="SAM" id="Phobius"/>
    </source>
</evidence>
<feature type="transmembrane region" description="Helical" evidence="3">
    <location>
        <begin position="84"/>
        <end position="101"/>
    </location>
</feature>
<evidence type="ECO:0000256" key="1">
    <source>
        <dbReference type="ARBA" id="ARBA00023122"/>
    </source>
</evidence>
<organism evidence="5 6">
    <name type="scientific">Pseudomonas abyssi</name>
    <dbReference type="NCBI Taxonomy" id="170540"/>
    <lineage>
        <taxon>Bacteria</taxon>
        <taxon>Pseudomonadati</taxon>
        <taxon>Pseudomonadota</taxon>
        <taxon>Gammaproteobacteria</taxon>
        <taxon>Pseudomonadales</taxon>
        <taxon>Pseudomonadaceae</taxon>
        <taxon>Pseudomonas</taxon>
    </lineage>
</organism>
<dbReference type="PANTHER" id="PTHR43080">
    <property type="entry name" value="CBS DOMAIN-CONTAINING PROTEIN CBSX3, MITOCHONDRIAL"/>
    <property type="match status" value="1"/>
</dbReference>